<dbReference type="OrthoDB" id="8552871at2"/>
<keyword evidence="10" id="KW-0067">ATP-binding</keyword>
<feature type="domain" description="Histidine kinase" evidence="19">
    <location>
        <begin position="282"/>
        <end position="504"/>
    </location>
</feature>
<keyword evidence="6" id="KW-0808">Transferase</keyword>
<dbReference type="InterPro" id="IPR003660">
    <property type="entry name" value="HAMP_dom"/>
</dbReference>
<feature type="domain" description="HPt" evidence="22">
    <location>
        <begin position="873"/>
        <end position="966"/>
    </location>
</feature>
<dbReference type="SMART" id="SM00448">
    <property type="entry name" value="REC"/>
    <property type="match status" value="2"/>
</dbReference>
<dbReference type="Gene3D" id="1.20.120.160">
    <property type="entry name" value="HPT domain"/>
    <property type="match status" value="1"/>
</dbReference>
<feature type="modified residue" description="4-aspartylphosphate" evidence="17">
    <location>
        <position position="576"/>
    </location>
</feature>
<evidence type="ECO:0000259" key="21">
    <source>
        <dbReference type="PROSITE" id="PS50885"/>
    </source>
</evidence>
<evidence type="ECO:0000256" key="4">
    <source>
        <dbReference type="ARBA" id="ARBA00022475"/>
    </source>
</evidence>
<dbReference type="InterPro" id="IPR036097">
    <property type="entry name" value="HisK_dim/P_sf"/>
</dbReference>
<keyword evidence="9 23" id="KW-0418">Kinase</keyword>
<dbReference type="FunFam" id="3.30.565.10:FF:000010">
    <property type="entry name" value="Sensor histidine kinase RcsC"/>
    <property type="match status" value="1"/>
</dbReference>
<comment type="subcellular location">
    <subcellularLocation>
        <location evidence="2">Cell membrane</location>
        <topology evidence="2">Multi-pass membrane protein</topology>
    </subcellularLocation>
</comment>
<evidence type="ECO:0000256" key="16">
    <source>
        <dbReference type="PROSITE-ProRule" id="PRU00110"/>
    </source>
</evidence>
<accession>A0A2S8SP34</accession>
<comment type="catalytic activity">
    <reaction evidence="1">
        <text>ATP + protein L-histidine = ADP + protein N-phospho-L-histidine.</text>
        <dbReference type="EC" id="2.7.13.3"/>
    </reaction>
</comment>
<dbReference type="SMART" id="SM00388">
    <property type="entry name" value="HisKA"/>
    <property type="match status" value="1"/>
</dbReference>
<evidence type="ECO:0000256" key="1">
    <source>
        <dbReference type="ARBA" id="ARBA00000085"/>
    </source>
</evidence>
<dbReference type="GO" id="GO:0005886">
    <property type="term" value="C:plasma membrane"/>
    <property type="evidence" value="ECO:0007669"/>
    <property type="project" value="UniProtKB-SubCell"/>
</dbReference>
<proteinExistence type="predicted"/>
<dbReference type="EC" id="2.7.13.3" evidence="3"/>
<evidence type="ECO:0000256" key="9">
    <source>
        <dbReference type="ARBA" id="ARBA00022777"/>
    </source>
</evidence>
<dbReference type="SMART" id="SM00304">
    <property type="entry name" value="HAMP"/>
    <property type="match status" value="1"/>
</dbReference>
<organism evidence="23 24">
    <name type="scientific">Abditibacterium utsteinense</name>
    <dbReference type="NCBI Taxonomy" id="1960156"/>
    <lineage>
        <taxon>Bacteria</taxon>
        <taxon>Pseudomonadati</taxon>
        <taxon>Abditibacteriota</taxon>
        <taxon>Abditibacteriia</taxon>
        <taxon>Abditibacteriales</taxon>
        <taxon>Abditibacteriaceae</taxon>
        <taxon>Abditibacterium</taxon>
    </lineage>
</organism>
<dbReference type="InterPro" id="IPR003594">
    <property type="entry name" value="HATPase_dom"/>
</dbReference>
<comment type="subunit">
    <text evidence="14">At low DSF concentrations, interacts with RpfF.</text>
</comment>
<feature type="modified residue" description="Phosphohistidine" evidence="16">
    <location>
        <position position="912"/>
    </location>
</feature>
<dbReference type="GO" id="GO:0000155">
    <property type="term" value="F:phosphorelay sensor kinase activity"/>
    <property type="evidence" value="ECO:0007669"/>
    <property type="project" value="InterPro"/>
</dbReference>
<dbReference type="Proteomes" id="UP000237684">
    <property type="component" value="Unassembled WGS sequence"/>
</dbReference>
<dbReference type="SUPFAM" id="SSF47226">
    <property type="entry name" value="Histidine-containing phosphotransfer domain, HPT domain"/>
    <property type="match status" value="1"/>
</dbReference>
<dbReference type="Gene3D" id="6.10.340.10">
    <property type="match status" value="1"/>
</dbReference>
<evidence type="ECO:0000256" key="10">
    <source>
        <dbReference type="ARBA" id="ARBA00022840"/>
    </source>
</evidence>
<dbReference type="InterPro" id="IPR001789">
    <property type="entry name" value="Sig_transdc_resp-reg_receiver"/>
</dbReference>
<dbReference type="EMBL" id="NIGF01000029">
    <property type="protein sequence ID" value="PQV62551.1"/>
    <property type="molecule type" value="Genomic_DNA"/>
</dbReference>
<dbReference type="CDD" id="cd00088">
    <property type="entry name" value="HPT"/>
    <property type="match status" value="1"/>
</dbReference>
<dbReference type="InterPro" id="IPR011006">
    <property type="entry name" value="CheY-like_superfamily"/>
</dbReference>
<dbReference type="Pfam" id="PF00072">
    <property type="entry name" value="Response_reg"/>
    <property type="match status" value="2"/>
</dbReference>
<evidence type="ECO:0000259" key="20">
    <source>
        <dbReference type="PROSITE" id="PS50110"/>
    </source>
</evidence>
<evidence type="ECO:0000256" key="12">
    <source>
        <dbReference type="ARBA" id="ARBA00023012"/>
    </source>
</evidence>
<feature type="transmembrane region" description="Helical" evidence="18">
    <location>
        <begin position="184"/>
        <end position="206"/>
    </location>
</feature>
<dbReference type="CDD" id="cd16922">
    <property type="entry name" value="HATPase_EvgS-ArcB-TorS-like"/>
    <property type="match status" value="1"/>
</dbReference>
<evidence type="ECO:0000256" key="8">
    <source>
        <dbReference type="ARBA" id="ARBA00022741"/>
    </source>
</evidence>
<evidence type="ECO:0000256" key="5">
    <source>
        <dbReference type="ARBA" id="ARBA00022553"/>
    </source>
</evidence>
<dbReference type="InterPro" id="IPR036890">
    <property type="entry name" value="HATPase_C_sf"/>
</dbReference>
<dbReference type="Pfam" id="PF00512">
    <property type="entry name" value="HisKA"/>
    <property type="match status" value="1"/>
</dbReference>
<dbReference type="CDD" id="cd17546">
    <property type="entry name" value="REC_hyHK_CKI1_RcsC-like"/>
    <property type="match status" value="2"/>
</dbReference>
<evidence type="ECO:0000259" key="22">
    <source>
        <dbReference type="PROSITE" id="PS50894"/>
    </source>
</evidence>
<dbReference type="Gene3D" id="1.10.287.130">
    <property type="match status" value="1"/>
</dbReference>
<dbReference type="InParanoid" id="A0A2S8SP34"/>
<sequence length="971" mass="105245">MLLSRFSPRRSLSSRFALGFGAMLVPLLVVAISGLASMNIVVNTLDRVGRRGTEEGMRTLQAQVAMLKTDSALANYLAHPKTGKPRLIAALDAADQAVLRLDKISFDDAAQQKAIEQVRSEWRWSRVSGQEVVLLPVSGLNSMSERDFESHIVKINLLLDDLIDNLAADITAERSKAASAPRHAIITLAATSLLGLLMALTGALLLSRSILRPLREVEIGAQQLGEGNLSHRVPVTAPDEIGRVAQAFNEMGAHLENNQEQLTRAKEAAEAGSRSKSEFLANMSHEIRTPMNGILGTVGLLLDSQLSSRQRELAGIARSSADVLLNIINDILDFSKIEAGKLDIEPIPFDLLVAVEEVASMMATRAEDQGIDLVVRYAPETPRHLIGDPGRIRQVLANLISNAVKFTHQGHVLVNIEPAEAATDDEVLLQFRVEDSGIGIAPEVLPHLFEKFTQADASTTRRYGGTGLGLAISRQLVGLMGGEIGASSVLGEGSIFSFTLRLPRQSEQPKLPALRADLTGVRCLIVDDNAVNRRVLHEQISAWRLRNGSCVSGAEALLRLKEAEAAGDPYDMAILDYQMPEMDGEMLGRAIKADPDISHVRLIMLTSFGIRGDENRLQEAGFAAYLAKPARQSELLSALSRVWATRDQDDLPLVTHQTLAGEHAGTTDKPVQFFARVLLAEDNIVNQKIAVMTLENLGCRVDVAANGREAVNMLDSHPYDIVFMDCEMPEMDGFEATYAIRHRAHDQAEIPIVAVTAKAISGDREKCLAAGMNDYISKPVRPNDFRTALERWVVQPAQSSDSSSDSNLNIVILTNEIPETDELAIFAKNSSAPDATEISDSAAPNATQKVATLKSVLDGETISRLRELAEATDASLLDEIIDSFIKDGQERLEILRASQQAGEAEVMRKAAHALKGSSANIGASGMAELCEELQALGLTGSVEGGAEFIQQLFTEFDLVHEALNREVRSGG</sequence>
<keyword evidence="13 18" id="KW-0472">Membrane</keyword>
<feature type="domain" description="HAMP" evidence="21">
    <location>
        <begin position="208"/>
        <end position="260"/>
    </location>
</feature>
<dbReference type="InterPro" id="IPR005467">
    <property type="entry name" value="His_kinase_dom"/>
</dbReference>
<dbReference type="PANTHER" id="PTHR45339:SF1">
    <property type="entry name" value="HYBRID SIGNAL TRANSDUCTION HISTIDINE KINASE J"/>
    <property type="match status" value="1"/>
</dbReference>
<dbReference type="PRINTS" id="PR00344">
    <property type="entry name" value="BCTRLSENSOR"/>
</dbReference>
<evidence type="ECO:0000256" key="7">
    <source>
        <dbReference type="ARBA" id="ARBA00022692"/>
    </source>
</evidence>
<keyword evidence="7 18" id="KW-0812">Transmembrane</keyword>
<dbReference type="Gene3D" id="3.30.565.10">
    <property type="entry name" value="Histidine kinase-like ATPase, C-terminal domain"/>
    <property type="match status" value="1"/>
</dbReference>
<keyword evidence="8" id="KW-0547">Nucleotide-binding</keyword>
<dbReference type="CDD" id="cd06225">
    <property type="entry name" value="HAMP"/>
    <property type="match status" value="1"/>
</dbReference>
<keyword evidence="11 18" id="KW-1133">Transmembrane helix</keyword>
<dbReference type="Pfam" id="PF02518">
    <property type="entry name" value="HATPase_c"/>
    <property type="match status" value="1"/>
</dbReference>
<dbReference type="CDD" id="cd00082">
    <property type="entry name" value="HisKA"/>
    <property type="match status" value="1"/>
</dbReference>
<evidence type="ECO:0000313" key="24">
    <source>
        <dbReference type="Proteomes" id="UP000237684"/>
    </source>
</evidence>
<feature type="modified residue" description="4-aspartylphosphate" evidence="17">
    <location>
        <position position="725"/>
    </location>
</feature>
<feature type="domain" description="Response regulatory" evidence="20">
    <location>
        <begin position="522"/>
        <end position="643"/>
    </location>
</feature>
<evidence type="ECO:0000259" key="19">
    <source>
        <dbReference type="PROSITE" id="PS50109"/>
    </source>
</evidence>
<comment type="caution">
    <text evidence="23">The sequence shown here is derived from an EMBL/GenBank/DDBJ whole genome shotgun (WGS) entry which is preliminary data.</text>
</comment>
<dbReference type="PROSITE" id="PS50110">
    <property type="entry name" value="RESPONSE_REGULATORY"/>
    <property type="match status" value="2"/>
</dbReference>
<dbReference type="AlphaFoldDB" id="A0A2S8SP34"/>
<evidence type="ECO:0000256" key="14">
    <source>
        <dbReference type="ARBA" id="ARBA00064003"/>
    </source>
</evidence>
<feature type="transmembrane region" description="Helical" evidence="18">
    <location>
        <begin position="20"/>
        <end position="42"/>
    </location>
</feature>
<keyword evidence="4" id="KW-1003">Cell membrane</keyword>
<evidence type="ECO:0000256" key="13">
    <source>
        <dbReference type="ARBA" id="ARBA00023136"/>
    </source>
</evidence>
<dbReference type="InterPro" id="IPR004358">
    <property type="entry name" value="Sig_transdc_His_kin-like_C"/>
</dbReference>
<evidence type="ECO:0000256" key="18">
    <source>
        <dbReference type="SAM" id="Phobius"/>
    </source>
</evidence>
<dbReference type="SUPFAM" id="SSF55874">
    <property type="entry name" value="ATPase domain of HSP90 chaperone/DNA topoisomerase II/histidine kinase"/>
    <property type="match status" value="1"/>
</dbReference>
<protein>
    <recommendedName>
        <fullName evidence="15">Sensory/regulatory protein RpfC</fullName>
        <ecNumber evidence="3">2.7.13.3</ecNumber>
    </recommendedName>
</protein>
<dbReference type="SUPFAM" id="SSF47384">
    <property type="entry name" value="Homodimeric domain of signal transducing histidine kinase"/>
    <property type="match status" value="1"/>
</dbReference>
<dbReference type="PANTHER" id="PTHR45339">
    <property type="entry name" value="HYBRID SIGNAL TRANSDUCTION HISTIDINE KINASE J"/>
    <property type="match status" value="1"/>
</dbReference>
<keyword evidence="12" id="KW-0902">Two-component regulatory system</keyword>
<dbReference type="InterPro" id="IPR008207">
    <property type="entry name" value="Sig_transdc_His_kin_Hpt_dom"/>
</dbReference>
<dbReference type="PROSITE" id="PS50894">
    <property type="entry name" value="HPT"/>
    <property type="match status" value="1"/>
</dbReference>
<dbReference type="InterPro" id="IPR036641">
    <property type="entry name" value="HPT_dom_sf"/>
</dbReference>
<dbReference type="Pfam" id="PF01627">
    <property type="entry name" value="Hpt"/>
    <property type="match status" value="1"/>
</dbReference>
<evidence type="ECO:0000256" key="15">
    <source>
        <dbReference type="ARBA" id="ARBA00068150"/>
    </source>
</evidence>
<dbReference type="SMART" id="SM00387">
    <property type="entry name" value="HATPase_c"/>
    <property type="match status" value="1"/>
</dbReference>
<feature type="domain" description="Response regulatory" evidence="20">
    <location>
        <begin position="676"/>
        <end position="793"/>
    </location>
</feature>
<keyword evidence="5 17" id="KW-0597">Phosphoprotein</keyword>
<dbReference type="SUPFAM" id="SSF158472">
    <property type="entry name" value="HAMP domain-like"/>
    <property type="match status" value="1"/>
</dbReference>
<evidence type="ECO:0000256" key="11">
    <source>
        <dbReference type="ARBA" id="ARBA00022989"/>
    </source>
</evidence>
<name>A0A2S8SP34_9BACT</name>
<dbReference type="GO" id="GO:0005524">
    <property type="term" value="F:ATP binding"/>
    <property type="evidence" value="ECO:0007669"/>
    <property type="project" value="UniProtKB-KW"/>
</dbReference>
<dbReference type="RefSeq" id="WP_106381293.1">
    <property type="nucleotide sequence ID" value="NZ_NIGF01000029.1"/>
</dbReference>
<evidence type="ECO:0000256" key="17">
    <source>
        <dbReference type="PROSITE-ProRule" id="PRU00169"/>
    </source>
</evidence>
<dbReference type="SUPFAM" id="SSF52172">
    <property type="entry name" value="CheY-like"/>
    <property type="match status" value="2"/>
</dbReference>
<dbReference type="Pfam" id="PF00672">
    <property type="entry name" value="HAMP"/>
    <property type="match status" value="1"/>
</dbReference>
<evidence type="ECO:0000256" key="2">
    <source>
        <dbReference type="ARBA" id="ARBA00004651"/>
    </source>
</evidence>
<evidence type="ECO:0000256" key="6">
    <source>
        <dbReference type="ARBA" id="ARBA00022679"/>
    </source>
</evidence>
<evidence type="ECO:0000256" key="3">
    <source>
        <dbReference type="ARBA" id="ARBA00012438"/>
    </source>
</evidence>
<dbReference type="InterPro" id="IPR003661">
    <property type="entry name" value="HisK_dim/P_dom"/>
</dbReference>
<keyword evidence="24" id="KW-1185">Reference proteome</keyword>
<dbReference type="Gene3D" id="3.40.50.2300">
    <property type="match status" value="2"/>
</dbReference>
<reference evidence="23 24" key="1">
    <citation type="journal article" date="2018" name="Syst. Appl. Microbiol.">
        <title>Abditibacterium utsteinense sp. nov., the first cultivated member of candidate phylum FBP, isolated from ice-free Antarctic soil samples.</title>
        <authorList>
            <person name="Tahon G."/>
            <person name="Tytgat B."/>
            <person name="Lebbe L."/>
            <person name="Carlier A."/>
            <person name="Willems A."/>
        </authorList>
    </citation>
    <scope>NUCLEOTIDE SEQUENCE [LARGE SCALE GENOMIC DNA]</scope>
    <source>
        <strain evidence="23 24">LMG 29911</strain>
    </source>
</reference>
<gene>
    <name evidence="23" type="ORF">B1R32_12912</name>
</gene>
<dbReference type="FunFam" id="1.10.287.130:FF:000002">
    <property type="entry name" value="Two-component osmosensing histidine kinase"/>
    <property type="match status" value="1"/>
</dbReference>
<evidence type="ECO:0000313" key="23">
    <source>
        <dbReference type="EMBL" id="PQV62551.1"/>
    </source>
</evidence>
<dbReference type="PROSITE" id="PS50109">
    <property type="entry name" value="HIS_KIN"/>
    <property type="match status" value="1"/>
</dbReference>
<dbReference type="PROSITE" id="PS50885">
    <property type="entry name" value="HAMP"/>
    <property type="match status" value="1"/>
</dbReference>